<comment type="subcellular location">
    <subcellularLocation>
        <location evidence="1">Membrane</location>
        <topology evidence="1">Multi-pass membrane protein</topology>
    </subcellularLocation>
</comment>
<keyword evidence="2 5" id="KW-0812">Transmembrane</keyword>
<evidence type="ECO:0000313" key="6">
    <source>
        <dbReference type="EMBL" id="RKR13306.1"/>
    </source>
</evidence>
<reference evidence="6 7" key="1">
    <citation type="submission" date="2018-10" db="EMBL/GenBank/DDBJ databases">
        <title>Genomic Encyclopedia of Archaeal and Bacterial Type Strains, Phase II (KMG-II): from individual species to whole genera.</title>
        <authorList>
            <person name="Goeker M."/>
        </authorList>
    </citation>
    <scope>NUCLEOTIDE SEQUENCE [LARGE SCALE GENOMIC DNA]</scope>
    <source>
        <strain evidence="6 7">DSM 25230</strain>
    </source>
</reference>
<feature type="transmembrane region" description="Helical" evidence="5">
    <location>
        <begin position="49"/>
        <end position="75"/>
    </location>
</feature>
<feature type="transmembrane region" description="Helical" evidence="5">
    <location>
        <begin position="12"/>
        <end position="29"/>
    </location>
</feature>
<proteinExistence type="predicted"/>
<protein>
    <submittedName>
        <fullName evidence="6">Uncharacterized protein</fullName>
    </submittedName>
</protein>
<evidence type="ECO:0000256" key="1">
    <source>
        <dbReference type="ARBA" id="ARBA00004141"/>
    </source>
</evidence>
<evidence type="ECO:0000256" key="2">
    <source>
        <dbReference type="ARBA" id="ARBA00022692"/>
    </source>
</evidence>
<dbReference type="EMBL" id="RBIQ01000008">
    <property type="protein sequence ID" value="RKR13306.1"/>
    <property type="molecule type" value="Genomic_DNA"/>
</dbReference>
<keyword evidence="4 5" id="KW-0472">Membrane</keyword>
<dbReference type="InterPro" id="IPR019109">
    <property type="entry name" value="MamF_MmsF"/>
</dbReference>
<organism evidence="6 7">
    <name type="scientific">Maribacter vaceletii</name>
    <dbReference type="NCBI Taxonomy" id="1206816"/>
    <lineage>
        <taxon>Bacteria</taxon>
        <taxon>Pseudomonadati</taxon>
        <taxon>Bacteroidota</taxon>
        <taxon>Flavobacteriia</taxon>
        <taxon>Flavobacteriales</taxon>
        <taxon>Flavobacteriaceae</taxon>
        <taxon>Maribacter</taxon>
    </lineage>
</organism>
<evidence type="ECO:0000256" key="3">
    <source>
        <dbReference type="ARBA" id="ARBA00022989"/>
    </source>
</evidence>
<dbReference type="AlphaFoldDB" id="A0A495E923"/>
<dbReference type="OrthoDB" id="6400719at2"/>
<accession>A0A495E923</accession>
<name>A0A495E923_9FLAO</name>
<gene>
    <name evidence="6" type="ORF">CLV91_2023</name>
</gene>
<dbReference type="Proteomes" id="UP000269412">
    <property type="component" value="Unassembled WGS sequence"/>
</dbReference>
<dbReference type="Pfam" id="PF09685">
    <property type="entry name" value="MamF_MmsF"/>
    <property type="match status" value="1"/>
</dbReference>
<evidence type="ECO:0000313" key="7">
    <source>
        <dbReference type="Proteomes" id="UP000269412"/>
    </source>
</evidence>
<dbReference type="RefSeq" id="WP_121067220.1">
    <property type="nucleotide sequence ID" value="NZ_RBIQ01000008.1"/>
</dbReference>
<keyword evidence="7" id="KW-1185">Reference proteome</keyword>
<evidence type="ECO:0000256" key="5">
    <source>
        <dbReference type="SAM" id="Phobius"/>
    </source>
</evidence>
<sequence length="105" mass="11480">MDQSTKEQGKTMAIISYITVIGLLIAYFSTRGDKENEFVSFHIGQSLRVFILGIIISVSIGIIISVTGLSILRFLSYAPLVFMVLGVMNANNLKDEKLPIIGDIG</sequence>
<evidence type="ECO:0000256" key="4">
    <source>
        <dbReference type="ARBA" id="ARBA00023136"/>
    </source>
</evidence>
<keyword evidence="3 5" id="KW-1133">Transmembrane helix</keyword>
<comment type="caution">
    <text evidence="6">The sequence shown here is derived from an EMBL/GenBank/DDBJ whole genome shotgun (WGS) entry which is preliminary data.</text>
</comment>